<dbReference type="SUPFAM" id="SSF51206">
    <property type="entry name" value="cAMP-binding domain-like"/>
    <property type="match status" value="1"/>
</dbReference>
<protein>
    <submittedName>
        <fullName evidence="6">Crp/Fnr family transcriptional regulator</fullName>
    </submittedName>
</protein>
<dbReference type="GO" id="GO:0003700">
    <property type="term" value="F:DNA-binding transcription factor activity"/>
    <property type="evidence" value="ECO:0007669"/>
    <property type="project" value="TreeGrafter"/>
</dbReference>
<keyword evidence="7" id="KW-1185">Reference proteome</keyword>
<dbReference type="InterPro" id="IPR000595">
    <property type="entry name" value="cNMP-bd_dom"/>
</dbReference>
<dbReference type="PROSITE" id="PS50042">
    <property type="entry name" value="CNMP_BINDING_3"/>
    <property type="match status" value="1"/>
</dbReference>
<dbReference type="InterPro" id="IPR018490">
    <property type="entry name" value="cNMP-bd_dom_sf"/>
</dbReference>
<feature type="domain" description="HTH crp-type" evidence="5">
    <location>
        <begin position="136"/>
        <end position="209"/>
    </location>
</feature>
<dbReference type="PROSITE" id="PS51063">
    <property type="entry name" value="HTH_CRP_2"/>
    <property type="match status" value="1"/>
</dbReference>
<evidence type="ECO:0000259" key="5">
    <source>
        <dbReference type="PROSITE" id="PS51063"/>
    </source>
</evidence>
<accession>A0A7S7SK23</accession>
<evidence type="ECO:0000259" key="4">
    <source>
        <dbReference type="PROSITE" id="PS50042"/>
    </source>
</evidence>
<keyword evidence="3" id="KW-0804">Transcription</keyword>
<proteinExistence type="predicted"/>
<dbReference type="Proteomes" id="UP000593892">
    <property type="component" value="Chromosome"/>
</dbReference>
<dbReference type="InterPro" id="IPR014710">
    <property type="entry name" value="RmlC-like_jellyroll"/>
</dbReference>
<dbReference type="PANTHER" id="PTHR24567">
    <property type="entry name" value="CRP FAMILY TRANSCRIPTIONAL REGULATORY PROTEIN"/>
    <property type="match status" value="1"/>
</dbReference>
<dbReference type="KEGG" id="pfer:IRI77_34785"/>
<dbReference type="CDD" id="cd00038">
    <property type="entry name" value="CAP_ED"/>
    <property type="match status" value="1"/>
</dbReference>
<name>A0A7S7SK23_PALFE</name>
<dbReference type="SMART" id="SM00419">
    <property type="entry name" value="HTH_CRP"/>
    <property type="match status" value="1"/>
</dbReference>
<dbReference type="Gene3D" id="2.60.120.10">
    <property type="entry name" value="Jelly Rolls"/>
    <property type="match status" value="1"/>
</dbReference>
<sequence>MKPSVHAGLQFVQAMDGERLASWKYPSALYQAGDAADSFYFVESGAARLFQQRRGSLEYVLTLVHPGEVLGDEAIYGKRKRETSAALMDPSLVWRIRRSNLLKAKTEDPNVGLWLAERFALQRRSLLLRMSQHSQMGVEQRLLAALLELATVFPAPAGDSMQAHIGISQIQIAGLAGSTRETVSTQLNRLEKLELVRLGKNRVSIPDLSRLRELLSRNGDD</sequence>
<feature type="domain" description="Cyclic nucleotide-binding" evidence="4">
    <location>
        <begin position="10"/>
        <end position="101"/>
    </location>
</feature>
<gene>
    <name evidence="6" type="ORF">IRI77_34785</name>
</gene>
<dbReference type="RefSeq" id="WP_194449516.1">
    <property type="nucleotide sequence ID" value="NZ_CP063849.1"/>
</dbReference>
<keyword evidence="1" id="KW-0805">Transcription regulation</keyword>
<evidence type="ECO:0000256" key="3">
    <source>
        <dbReference type="ARBA" id="ARBA00023163"/>
    </source>
</evidence>
<dbReference type="PANTHER" id="PTHR24567:SF68">
    <property type="entry name" value="DNA-BINDING TRANSCRIPTIONAL DUAL REGULATOR CRP"/>
    <property type="match status" value="1"/>
</dbReference>
<evidence type="ECO:0000313" key="7">
    <source>
        <dbReference type="Proteomes" id="UP000593892"/>
    </source>
</evidence>
<evidence type="ECO:0000313" key="6">
    <source>
        <dbReference type="EMBL" id="QOY87849.1"/>
    </source>
</evidence>
<evidence type="ECO:0000256" key="1">
    <source>
        <dbReference type="ARBA" id="ARBA00023015"/>
    </source>
</evidence>
<reference evidence="6 7" key="1">
    <citation type="submission" date="2020-10" db="EMBL/GenBank/DDBJ databases">
        <title>Complete genome sequence of Paludibaculum fermentans P105T, a facultatively anaerobic acidobacterium capable of dissimilatory Fe(III) reduction.</title>
        <authorList>
            <person name="Dedysh S.N."/>
            <person name="Beletsky A.V."/>
            <person name="Kulichevskaya I.S."/>
            <person name="Mardanov A.V."/>
            <person name="Ravin N.V."/>
        </authorList>
    </citation>
    <scope>NUCLEOTIDE SEQUENCE [LARGE SCALE GENOMIC DNA]</scope>
    <source>
        <strain evidence="6 7">P105</strain>
    </source>
</reference>
<dbReference type="AlphaFoldDB" id="A0A7S7SK23"/>
<evidence type="ECO:0000256" key="2">
    <source>
        <dbReference type="ARBA" id="ARBA00023125"/>
    </source>
</evidence>
<dbReference type="SUPFAM" id="SSF46785">
    <property type="entry name" value="Winged helix' DNA-binding domain"/>
    <property type="match status" value="1"/>
</dbReference>
<dbReference type="Pfam" id="PF00027">
    <property type="entry name" value="cNMP_binding"/>
    <property type="match status" value="1"/>
</dbReference>
<dbReference type="GO" id="GO:0005829">
    <property type="term" value="C:cytosol"/>
    <property type="evidence" value="ECO:0007669"/>
    <property type="project" value="TreeGrafter"/>
</dbReference>
<keyword evidence="2" id="KW-0238">DNA-binding</keyword>
<dbReference type="Pfam" id="PF13545">
    <property type="entry name" value="HTH_Crp_2"/>
    <property type="match status" value="1"/>
</dbReference>
<dbReference type="GO" id="GO:0003677">
    <property type="term" value="F:DNA binding"/>
    <property type="evidence" value="ECO:0007669"/>
    <property type="project" value="UniProtKB-KW"/>
</dbReference>
<dbReference type="InterPro" id="IPR036390">
    <property type="entry name" value="WH_DNA-bd_sf"/>
</dbReference>
<dbReference type="InterPro" id="IPR012318">
    <property type="entry name" value="HTH_CRP"/>
</dbReference>
<dbReference type="EMBL" id="CP063849">
    <property type="protein sequence ID" value="QOY87849.1"/>
    <property type="molecule type" value="Genomic_DNA"/>
</dbReference>
<organism evidence="6 7">
    <name type="scientific">Paludibaculum fermentans</name>
    <dbReference type="NCBI Taxonomy" id="1473598"/>
    <lineage>
        <taxon>Bacteria</taxon>
        <taxon>Pseudomonadati</taxon>
        <taxon>Acidobacteriota</taxon>
        <taxon>Terriglobia</taxon>
        <taxon>Bryobacterales</taxon>
        <taxon>Bryobacteraceae</taxon>
        <taxon>Paludibaculum</taxon>
    </lineage>
</organism>
<dbReference type="InterPro" id="IPR050397">
    <property type="entry name" value="Env_Response_Regulators"/>
</dbReference>